<evidence type="ECO:0000256" key="1">
    <source>
        <dbReference type="SAM" id="SignalP"/>
    </source>
</evidence>
<dbReference type="AlphaFoldDB" id="A0A2T2ZWF6"/>
<organism evidence="2 3">
    <name type="scientific">Coniella lustricola</name>
    <dbReference type="NCBI Taxonomy" id="2025994"/>
    <lineage>
        <taxon>Eukaryota</taxon>
        <taxon>Fungi</taxon>
        <taxon>Dikarya</taxon>
        <taxon>Ascomycota</taxon>
        <taxon>Pezizomycotina</taxon>
        <taxon>Sordariomycetes</taxon>
        <taxon>Sordariomycetidae</taxon>
        <taxon>Diaporthales</taxon>
        <taxon>Schizoparmaceae</taxon>
        <taxon>Coniella</taxon>
    </lineage>
</organism>
<dbReference type="EMBL" id="KZ678608">
    <property type="protein sequence ID" value="PSR78422.1"/>
    <property type="molecule type" value="Genomic_DNA"/>
</dbReference>
<dbReference type="Proteomes" id="UP000241462">
    <property type="component" value="Unassembled WGS sequence"/>
</dbReference>
<accession>A0A2T2ZWF6</accession>
<protein>
    <recommendedName>
        <fullName evidence="4">Secreted protein</fullName>
    </recommendedName>
</protein>
<proteinExistence type="predicted"/>
<evidence type="ECO:0008006" key="4">
    <source>
        <dbReference type="Google" id="ProtNLM"/>
    </source>
</evidence>
<evidence type="ECO:0000313" key="2">
    <source>
        <dbReference type="EMBL" id="PSR78422.1"/>
    </source>
</evidence>
<feature type="signal peptide" evidence="1">
    <location>
        <begin position="1"/>
        <end position="22"/>
    </location>
</feature>
<evidence type="ECO:0000313" key="3">
    <source>
        <dbReference type="Proteomes" id="UP000241462"/>
    </source>
</evidence>
<keyword evidence="1" id="KW-0732">Signal</keyword>
<gene>
    <name evidence="2" type="ORF">BD289DRAFT_443992</name>
</gene>
<name>A0A2T2ZWF6_9PEZI</name>
<dbReference type="InParanoid" id="A0A2T2ZWF6"/>
<feature type="chain" id="PRO_5015784429" description="Secreted protein" evidence="1">
    <location>
        <begin position="23"/>
        <end position="140"/>
    </location>
</feature>
<reference evidence="2 3" key="1">
    <citation type="journal article" date="2018" name="Mycol. Prog.">
        <title>Coniella lustricola, a new species from submerged detritus.</title>
        <authorList>
            <person name="Raudabaugh D.B."/>
            <person name="Iturriaga T."/>
            <person name="Carver A."/>
            <person name="Mondo S."/>
            <person name="Pangilinan J."/>
            <person name="Lipzen A."/>
            <person name="He G."/>
            <person name="Amirebrahimi M."/>
            <person name="Grigoriev I.V."/>
            <person name="Miller A.N."/>
        </authorList>
    </citation>
    <scope>NUCLEOTIDE SEQUENCE [LARGE SCALE GENOMIC DNA]</scope>
    <source>
        <strain evidence="2 3">B22-T-1</strain>
    </source>
</reference>
<sequence length="140" mass="15563">MMDLLLLVSQPLLLVSQLPCSAQNSALFPTPLVAHFCREISPYTLHMAINNNLSSNKPCNNSAMMQQRVVWNHVFGSSSCQLPLPRTSHCIDFFITERAAAQDEARACTHLLVRRSHSTALGTLYNSSGLGMRCECQRQT</sequence>
<keyword evidence="3" id="KW-1185">Reference proteome</keyword>